<protein>
    <submittedName>
        <fullName evidence="2">Tripartite tricarboxylate transporter substrate binding protein</fullName>
    </submittedName>
</protein>
<dbReference type="InterPro" id="IPR042100">
    <property type="entry name" value="Bug_dom1"/>
</dbReference>
<dbReference type="Gene3D" id="3.40.190.10">
    <property type="entry name" value="Periplasmic binding protein-like II"/>
    <property type="match status" value="1"/>
</dbReference>
<organism evidence="2 3">
    <name type="scientific">Teichococcus vastitatis</name>
    <dbReference type="NCBI Taxonomy" id="2307076"/>
    <lineage>
        <taxon>Bacteria</taxon>
        <taxon>Pseudomonadati</taxon>
        <taxon>Pseudomonadota</taxon>
        <taxon>Alphaproteobacteria</taxon>
        <taxon>Acetobacterales</taxon>
        <taxon>Roseomonadaceae</taxon>
        <taxon>Roseomonas</taxon>
    </lineage>
</organism>
<dbReference type="Gene3D" id="3.40.190.150">
    <property type="entry name" value="Bordetella uptake gene, domain 1"/>
    <property type="match status" value="1"/>
</dbReference>
<evidence type="ECO:0000256" key="1">
    <source>
        <dbReference type="ARBA" id="ARBA00006987"/>
    </source>
</evidence>
<accession>A0ABS9WAE1</accession>
<dbReference type="Proteomes" id="UP001201985">
    <property type="component" value="Unassembled WGS sequence"/>
</dbReference>
<sequence>MLARLIAQKLGDKLGQPLVIENRPGGNGVVATQAMLTSPQDGHTIMLATADTHTVLPAANPNLPYATSQFVPIAGVASVVFSLVARPKLPITNLAQLIELAKRSRPPLTYASYGVASASHAAGEMFKLATGVDMVHVPYQGAGPGLLAVTAEQVDTMMVPVAVANPQRARIRMLGVASSVRFPLVPDVPTLEEQGVPMVADAWIGLLAAPGTPPAIAEALYGAVAEILASPEFASTLTTNGFTTLGYGPERFSEFLRSENARWGEVVRAAHITTEG</sequence>
<dbReference type="PANTHER" id="PTHR42928">
    <property type="entry name" value="TRICARBOXYLATE-BINDING PROTEIN"/>
    <property type="match status" value="1"/>
</dbReference>
<gene>
    <name evidence="2" type="ORF">MON41_21640</name>
</gene>
<proteinExistence type="inferred from homology"/>
<dbReference type="CDD" id="cd07012">
    <property type="entry name" value="PBP2_Bug_TTT"/>
    <property type="match status" value="1"/>
</dbReference>
<evidence type="ECO:0000313" key="2">
    <source>
        <dbReference type="EMBL" id="MCI0756259.1"/>
    </source>
</evidence>
<evidence type="ECO:0000313" key="3">
    <source>
        <dbReference type="Proteomes" id="UP001201985"/>
    </source>
</evidence>
<dbReference type="PANTHER" id="PTHR42928:SF5">
    <property type="entry name" value="BLR1237 PROTEIN"/>
    <property type="match status" value="1"/>
</dbReference>
<comment type="similarity">
    <text evidence="1">Belongs to the UPF0065 (bug) family.</text>
</comment>
<name>A0ABS9WAE1_9PROT</name>
<dbReference type="SUPFAM" id="SSF53850">
    <property type="entry name" value="Periplasmic binding protein-like II"/>
    <property type="match status" value="1"/>
</dbReference>
<dbReference type="InterPro" id="IPR005064">
    <property type="entry name" value="BUG"/>
</dbReference>
<dbReference type="RefSeq" id="WP_157986030.1">
    <property type="nucleotide sequence ID" value="NZ_JALBUU010000109.1"/>
</dbReference>
<reference evidence="2 3" key="1">
    <citation type="submission" date="2022-03" db="EMBL/GenBank/DDBJ databases">
        <title>Complete genome analysis of Roseomonas KG 17.1 : a prolific producer of plant growth promoters.</title>
        <authorList>
            <person name="Saadouli I."/>
            <person name="Najjari A."/>
            <person name="Mosbah A."/>
            <person name="Ouzari H.I."/>
        </authorList>
    </citation>
    <scope>NUCLEOTIDE SEQUENCE [LARGE SCALE GENOMIC DNA]</scope>
    <source>
        <strain evidence="2 3">KG17-1</strain>
    </source>
</reference>
<keyword evidence="3" id="KW-1185">Reference proteome</keyword>
<dbReference type="EMBL" id="JALBUU010000109">
    <property type="protein sequence ID" value="MCI0756259.1"/>
    <property type="molecule type" value="Genomic_DNA"/>
</dbReference>
<dbReference type="Pfam" id="PF03401">
    <property type="entry name" value="TctC"/>
    <property type="match status" value="1"/>
</dbReference>
<comment type="caution">
    <text evidence="2">The sequence shown here is derived from an EMBL/GenBank/DDBJ whole genome shotgun (WGS) entry which is preliminary data.</text>
</comment>